<dbReference type="InterPro" id="IPR004398">
    <property type="entry name" value="RNA_MeTrfase_RsmD"/>
</dbReference>
<dbReference type="Proteomes" id="UP000603545">
    <property type="component" value="Unassembled WGS sequence"/>
</dbReference>
<sequence>MRIIGGNLKAKKLYSARGRVIRPTSDRLRESIFDILAFRVKHAVVLDMFAGTGAMGIEALSRGAESALFIDIHNKALSVIERNIKACGLENKAKIIKWDIIKNLNCIKSDRAAFNLIFIDPPYNKRFLQPTLHNLIKVGSVKKGACLIIEHSLLEPIPSDFPEYELKDQRKYGKSLVSFLTYVV</sequence>
<dbReference type="AlphaFoldDB" id="A0A8J6N8X7"/>
<dbReference type="GO" id="GO:0003676">
    <property type="term" value="F:nucleic acid binding"/>
    <property type="evidence" value="ECO:0007669"/>
    <property type="project" value="InterPro"/>
</dbReference>
<keyword evidence="2 3" id="KW-0808">Transferase</keyword>
<dbReference type="PANTHER" id="PTHR43542">
    <property type="entry name" value="METHYLTRANSFERASE"/>
    <property type="match status" value="1"/>
</dbReference>
<evidence type="ECO:0000313" key="4">
    <source>
        <dbReference type="Proteomes" id="UP000603545"/>
    </source>
</evidence>
<dbReference type="PIRSF" id="PIRSF004553">
    <property type="entry name" value="CHP00095"/>
    <property type="match status" value="1"/>
</dbReference>
<dbReference type="PROSITE" id="PS00092">
    <property type="entry name" value="N6_MTASE"/>
    <property type="match status" value="1"/>
</dbReference>
<dbReference type="EMBL" id="JACNLL010000086">
    <property type="protein sequence ID" value="MBC8200207.1"/>
    <property type="molecule type" value="Genomic_DNA"/>
</dbReference>
<dbReference type="GO" id="GO:0052913">
    <property type="term" value="F:16S rRNA (guanine(966)-N(2))-methyltransferase activity"/>
    <property type="evidence" value="ECO:0007669"/>
    <property type="project" value="UniProtKB-EC"/>
</dbReference>
<dbReference type="InterPro" id="IPR002052">
    <property type="entry name" value="DNA_methylase_N6_adenine_CS"/>
</dbReference>
<dbReference type="Gene3D" id="3.40.50.150">
    <property type="entry name" value="Vaccinia Virus protein VP39"/>
    <property type="match status" value="1"/>
</dbReference>
<dbReference type="Pfam" id="PF03602">
    <property type="entry name" value="Cons_hypoth95"/>
    <property type="match status" value="1"/>
</dbReference>
<dbReference type="SUPFAM" id="SSF53335">
    <property type="entry name" value="S-adenosyl-L-methionine-dependent methyltransferases"/>
    <property type="match status" value="1"/>
</dbReference>
<gene>
    <name evidence="3" type="primary">rsmD</name>
    <name evidence="3" type="ORF">H8E80_09245</name>
</gene>
<organism evidence="3 4">
    <name type="scientific">Candidatus Desulfaltia bathyphila</name>
    <dbReference type="NCBI Taxonomy" id="2841697"/>
    <lineage>
        <taxon>Bacteria</taxon>
        <taxon>Pseudomonadati</taxon>
        <taxon>Thermodesulfobacteriota</taxon>
        <taxon>Desulfobacteria</taxon>
        <taxon>Desulfobacterales</taxon>
        <taxon>Desulfobacterales incertae sedis</taxon>
        <taxon>Candidatus Desulfaltia</taxon>
    </lineage>
</organism>
<dbReference type="InterPro" id="IPR029063">
    <property type="entry name" value="SAM-dependent_MTases_sf"/>
</dbReference>
<proteinExistence type="predicted"/>
<dbReference type="PANTHER" id="PTHR43542:SF1">
    <property type="entry name" value="METHYLTRANSFERASE"/>
    <property type="match status" value="1"/>
</dbReference>
<comment type="caution">
    <text evidence="3">The sequence shown here is derived from an EMBL/GenBank/DDBJ whole genome shotgun (WGS) entry which is preliminary data.</text>
</comment>
<protein>
    <submittedName>
        <fullName evidence="3">16S rRNA (Guanine(966)-N(2))-methyltransferase RsmD</fullName>
        <ecNumber evidence="3">2.1.1.171</ecNumber>
    </submittedName>
</protein>
<accession>A0A8J6N8X7</accession>
<evidence type="ECO:0000256" key="1">
    <source>
        <dbReference type="ARBA" id="ARBA00022603"/>
    </source>
</evidence>
<dbReference type="CDD" id="cd02440">
    <property type="entry name" value="AdoMet_MTases"/>
    <property type="match status" value="1"/>
</dbReference>
<dbReference type="EC" id="2.1.1.171" evidence="3"/>
<name>A0A8J6N8X7_9BACT</name>
<evidence type="ECO:0000256" key="2">
    <source>
        <dbReference type="ARBA" id="ARBA00022679"/>
    </source>
</evidence>
<dbReference type="NCBIfam" id="TIGR00095">
    <property type="entry name" value="16S rRNA (guanine(966)-N(2))-methyltransferase RsmD"/>
    <property type="match status" value="1"/>
</dbReference>
<reference evidence="3 4" key="1">
    <citation type="submission" date="2020-08" db="EMBL/GenBank/DDBJ databases">
        <title>Bridging the membrane lipid divide: bacteria of the FCB group superphylum have the potential to synthesize archaeal ether lipids.</title>
        <authorList>
            <person name="Villanueva L."/>
            <person name="Von Meijenfeldt F.A.B."/>
            <person name="Westbye A.B."/>
            <person name="Yadav S."/>
            <person name="Hopmans E.C."/>
            <person name="Dutilh B.E."/>
            <person name="Sinninghe Damste J.S."/>
        </authorList>
    </citation>
    <scope>NUCLEOTIDE SEQUENCE [LARGE SCALE GENOMIC DNA]</scope>
    <source>
        <strain evidence="3">NIOZ-UU82</strain>
    </source>
</reference>
<evidence type="ECO:0000313" key="3">
    <source>
        <dbReference type="EMBL" id="MBC8200207.1"/>
    </source>
</evidence>
<keyword evidence="1 3" id="KW-0489">Methyltransferase</keyword>